<feature type="compositionally biased region" description="Polar residues" evidence="1">
    <location>
        <begin position="56"/>
        <end position="66"/>
    </location>
</feature>
<dbReference type="VEuPathDB" id="FungiDB:VP01_74g4"/>
<accession>A0A0L6UC99</accession>
<feature type="compositionally biased region" description="Basic and acidic residues" evidence="1">
    <location>
        <begin position="67"/>
        <end position="76"/>
    </location>
</feature>
<proteinExistence type="predicted"/>
<dbReference type="EMBL" id="LAVV01012939">
    <property type="protein sequence ID" value="KNZ46161.1"/>
    <property type="molecule type" value="Genomic_DNA"/>
</dbReference>
<comment type="caution">
    <text evidence="2">The sequence shown here is derived from an EMBL/GenBank/DDBJ whole genome shotgun (WGS) entry which is preliminary data.</text>
</comment>
<feature type="region of interest" description="Disordered" evidence="1">
    <location>
        <begin position="178"/>
        <end position="197"/>
    </location>
</feature>
<protein>
    <submittedName>
        <fullName evidence="2">Uncharacterized protein</fullName>
    </submittedName>
</protein>
<keyword evidence="3" id="KW-1185">Reference proteome</keyword>
<name>A0A0L6UC99_9BASI</name>
<evidence type="ECO:0000256" key="1">
    <source>
        <dbReference type="SAM" id="MobiDB-lite"/>
    </source>
</evidence>
<evidence type="ECO:0000313" key="2">
    <source>
        <dbReference type="EMBL" id="KNZ46161.1"/>
    </source>
</evidence>
<sequence length="803" mass="91477">MDSAFNGLIFARGKTEADEKVSRTTQREEFSTLSGYRHELCWPREKYQAEGKPGYNLNTQNAGESQRQSDSRKPGDESGGENGNSVQGKKIQEEESERSFKVWEREVSQGAYKSVLQWEMKMKVGANPVEVNVICSFRMSGRLEELLFNPEVSENVGRIFFFFSSKIQGKRKKILDPSIGSESRTIRPREKKKPKTQKKETLIAVGSLPFTGPVTLAREVVMWHKLYIDDEQCTMGNSDGAAPGPPLYLITSMGGDRFFTIFHCRPSASIACRTNVASAFVIIESPCLWDQSRAEITRLPRRTYPINDNHWGLNRFQGNQHESVGDKVKQNYLYYKYKDTWETSPVEVIMAVCISRKDGRMGVELQQLMKMRVLCKEHDNIMLSIEAVVAAGAGGKLRDARKTHQNHNFSCVSRETRNSLFKRLDLMCYGFMFKIYGLMVTRNCIFLTRHAMRKIFFCYPVCLRDSFCNFPQNISRFIKIKKAHYFSTKPLCENTCSLLPCLPENPALHSPDYLHMKGLKKKLKAKFMRVFLFKNWVILSNPSDCYVSHRALMCLFNLILDTLDVARHLHTGLRQLWLTPGPINKHLMTGSCQVKSSQILSAWASLGALTQILVLVSNGKTTYVHFTSIISEESNRVATSYTSQFSWGFLGPCGSLPCQCLHFSPVLTDIHDALICTACKMGGYTNFLKGCDLGVVNADCGLNKIRWVTTIILLEALMYVQGLEGCCKSRLHTTGVNKLRWTYFHDSYKGEGPTCGLRKTAKREENSRERERGKNVVSYEHETRGTFPYRRKRNEARKVMLVV</sequence>
<dbReference type="AlphaFoldDB" id="A0A0L6UC99"/>
<dbReference type="Proteomes" id="UP000037035">
    <property type="component" value="Unassembled WGS sequence"/>
</dbReference>
<feature type="region of interest" description="Disordered" evidence="1">
    <location>
        <begin position="51"/>
        <end position="93"/>
    </location>
</feature>
<feature type="compositionally biased region" description="Basic and acidic residues" evidence="1">
    <location>
        <begin position="13"/>
        <end position="30"/>
    </location>
</feature>
<organism evidence="2 3">
    <name type="scientific">Puccinia sorghi</name>
    <dbReference type="NCBI Taxonomy" id="27349"/>
    <lineage>
        <taxon>Eukaryota</taxon>
        <taxon>Fungi</taxon>
        <taxon>Dikarya</taxon>
        <taxon>Basidiomycota</taxon>
        <taxon>Pucciniomycotina</taxon>
        <taxon>Pucciniomycetes</taxon>
        <taxon>Pucciniales</taxon>
        <taxon>Pucciniaceae</taxon>
        <taxon>Puccinia</taxon>
    </lineage>
</organism>
<evidence type="ECO:0000313" key="3">
    <source>
        <dbReference type="Proteomes" id="UP000037035"/>
    </source>
</evidence>
<gene>
    <name evidence="2" type="ORF">VP01_74g4</name>
</gene>
<feature type="region of interest" description="Disordered" evidence="1">
    <location>
        <begin position="1"/>
        <end position="30"/>
    </location>
</feature>
<reference evidence="2 3" key="1">
    <citation type="submission" date="2015-08" db="EMBL/GenBank/DDBJ databases">
        <title>Next Generation Sequencing and Analysis of the Genome of Puccinia sorghi L Schw, the Causal Agent of Maize Common Rust.</title>
        <authorList>
            <person name="Rochi L."/>
            <person name="Burguener G."/>
            <person name="Darino M."/>
            <person name="Turjanski A."/>
            <person name="Kreff E."/>
            <person name="Dieguez M.J."/>
            <person name="Sacco F."/>
        </authorList>
    </citation>
    <scope>NUCLEOTIDE SEQUENCE [LARGE SCALE GENOMIC DNA]</scope>
    <source>
        <strain evidence="2 3">RO10H11247</strain>
    </source>
</reference>